<feature type="transmembrane region" description="Helical" evidence="7">
    <location>
        <begin position="348"/>
        <end position="366"/>
    </location>
</feature>
<comment type="similarity">
    <text evidence="2">Belongs to the nucleobase:cation symporter-2 (NCS2) (TC 2.A.40) family.</text>
</comment>
<feature type="transmembrane region" description="Helical" evidence="7">
    <location>
        <begin position="30"/>
        <end position="52"/>
    </location>
</feature>
<feature type="transmembrane region" description="Helical" evidence="7">
    <location>
        <begin position="109"/>
        <end position="128"/>
    </location>
</feature>
<dbReference type="NCBIfam" id="NF037981">
    <property type="entry name" value="NCS2_1"/>
    <property type="match status" value="1"/>
</dbReference>
<feature type="transmembrane region" description="Helical" evidence="7">
    <location>
        <begin position="199"/>
        <end position="216"/>
    </location>
</feature>
<sequence>MKKEKQFGSVYEFEGRVPLRRALPLGIQHVLAMFLANISPLMIVCGLLDIALDLRTSLIQNAMFVAAIATLLQLYPIWKLGSRLPIVMGTSSSFISTAGVIGASLGYGAIVGACMVGSVMEVILGYFIKPLRKLFPPLVTSLVIMAIGLSLLPVGIGYFGGGSGTADFGSPNHLLVGTFVIVVILIAKQFKGWVADASILIGIVAGYVLAICLGMVDFSPLADADWFAIPRFLPVMPKFDLQAIIAMGILFVATAVETVGNISGITNGAFDREATPDEQRGGVMADSVGSLFASFFGVLPVTTFAQNVGLVVVSRIVNRFVILTGVIFLLLCGFCPKISVLFSIMPQSVLGGAAVIMFSMIVVSGIQALAREKMDERTGLIIALSLGLGVGIGNIPEVLAQLPEWVNMIFAQNSIIMTFVVATVLNLVLPKKKAEKQPRSGS</sequence>
<feature type="transmembrane region" description="Helical" evidence="7">
    <location>
        <begin position="320"/>
        <end position="342"/>
    </location>
</feature>
<evidence type="ECO:0000256" key="1">
    <source>
        <dbReference type="ARBA" id="ARBA00004141"/>
    </source>
</evidence>
<keyword evidence="6 7" id="KW-0472">Membrane</keyword>
<dbReference type="InterPro" id="IPR006043">
    <property type="entry name" value="NCS2"/>
</dbReference>
<feature type="transmembrane region" description="Helical" evidence="7">
    <location>
        <begin position="135"/>
        <end position="159"/>
    </location>
</feature>
<dbReference type="AlphaFoldDB" id="A0A9D2NPM5"/>
<evidence type="ECO:0000256" key="6">
    <source>
        <dbReference type="ARBA" id="ARBA00023136"/>
    </source>
</evidence>
<comment type="subcellular location">
    <subcellularLocation>
        <location evidence="1">Membrane</location>
        <topology evidence="1">Multi-pass membrane protein</topology>
    </subcellularLocation>
</comment>
<evidence type="ECO:0000313" key="9">
    <source>
        <dbReference type="Proteomes" id="UP000823896"/>
    </source>
</evidence>
<keyword evidence="5 7" id="KW-1133">Transmembrane helix</keyword>
<dbReference type="GO" id="GO:0005886">
    <property type="term" value="C:plasma membrane"/>
    <property type="evidence" value="ECO:0007669"/>
    <property type="project" value="TreeGrafter"/>
</dbReference>
<dbReference type="PANTHER" id="PTHR42810">
    <property type="entry name" value="PURINE PERMEASE C1399.01C-RELATED"/>
    <property type="match status" value="1"/>
</dbReference>
<dbReference type="InterPro" id="IPR006042">
    <property type="entry name" value="Xan_ur_permease"/>
</dbReference>
<name>A0A9D2NPM5_9FIRM</name>
<evidence type="ECO:0000256" key="2">
    <source>
        <dbReference type="ARBA" id="ARBA00008821"/>
    </source>
</evidence>
<evidence type="ECO:0000256" key="3">
    <source>
        <dbReference type="ARBA" id="ARBA00022448"/>
    </source>
</evidence>
<organism evidence="8 9">
    <name type="scientific">Candidatus Merdibacter merdavium</name>
    <dbReference type="NCBI Taxonomy" id="2838692"/>
    <lineage>
        <taxon>Bacteria</taxon>
        <taxon>Bacillati</taxon>
        <taxon>Bacillota</taxon>
        <taxon>Erysipelotrichia</taxon>
        <taxon>Erysipelotrichales</taxon>
        <taxon>Erysipelotrichaceae</taxon>
        <taxon>Merdibacter</taxon>
    </lineage>
</organism>
<proteinExistence type="inferred from homology"/>
<feature type="transmembrane region" description="Helical" evidence="7">
    <location>
        <begin position="171"/>
        <end position="187"/>
    </location>
</feature>
<accession>A0A9D2NPM5</accession>
<feature type="transmembrane region" description="Helical" evidence="7">
    <location>
        <begin position="408"/>
        <end position="429"/>
    </location>
</feature>
<dbReference type="NCBIfam" id="TIGR00801">
    <property type="entry name" value="ncs2"/>
    <property type="match status" value="1"/>
</dbReference>
<comment type="caution">
    <text evidence="8">The sequence shown here is derived from an EMBL/GenBank/DDBJ whole genome shotgun (WGS) entry which is preliminary data.</text>
</comment>
<feature type="transmembrane region" description="Helical" evidence="7">
    <location>
        <begin position="58"/>
        <end position="77"/>
    </location>
</feature>
<evidence type="ECO:0000313" key="8">
    <source>
        <dbReference type="EMBL" id="HJC36220.1"/>
    </source>
</evidence>
<feature type="transmembrane region" description="Helical" evidence="7">
    <location>
        <begin position="291"/>
        <end position="313"/>
    </location>
</feature>
<evidence type="ECO:0000256" key="4">
    <source>
        <dbReference type="ARBA" id="ARBA00022692"/>
    </source>
</evidence>
<dbReference type="Proteomes" id="UP000823896">
    <property type="component" value="Unassembled WGS sequence"/>
</dbReference>
<gene>
    <name evidence="8" type="ORF">H9702_03705</name>
</gene>
<evidence type="ECO:0000256" key="5">
    <source>
        <dbReference type="ARBA" id="ARBA00022989"/>
    </source>
</evidence>
<reference evidence="8" key="2">
    <citation type="submission" date="2021-04" db="EMBL/GenBank/DDBJ databases">
        <authorList>
            <person name="Gilroy R."/>
        </authorList>
    </citation>
    <scope>NUCLEOTIDE SEQUENCE</scope>
    <source>
        <strain evidence="8">CHK187-11901</strain>
    </source>
</reference>
<keyword evidence="3" id="KW-0813">Transport</keyword>
<protein>
    <submittedName>
        <fullName evidence="8">Purine permease</fullName>
    </submittedName>
</protein>
<reference evidence="8" key="1">
    <citation type="journal article" date="2021" name="PeerJ">
        <title>Extensive microbial diversity within the chicken gut microbiome revealed by metagenomics and culture.</title>
        <authorList>
            <person name="Gilroy R."/>
            <person name="Ravi A."/>
            <person name="Getino M."/>
            <person name="Pursley I."/>
            <person name="Horton D.L."/>
            <person name="Alikhan N.F."/>
            <person name="Baker D."/>
            <person name="Gharbi K."/>
            <person name="Hall N."/>
            <person name="Watson M."/>
            <person name="Adriaenssens E.M."/>
            <person name="Foster-Nyarko E."/>
            <person name="Jarju S."/>
            <person name="Secka A."/>
            <person name="Antonio M."/>
            <person name="Oren A."/>
            <person name="Chaudhuri R.R."/>
            <person name="La Ragione R."/>
            <person name="Hildebrand F."/>
            <person name="Pallen M.J."/>
        </authorList>
    </citation>
    <scope>NUCLEOTIDE SEQUENCE</scope>
    <source>
        <strain evidence="8">CHK187-11901</strain>
    </source>
</reference>
<feature type="transmembrane region" description="Helical" evidence="7">
    <location>
        <begin position="378"/>
        <end position="396"/>
    </location>
</feature>
<dbReference type="PROSITE" id="PS01116">
    <property type="entry name" value="XANTH_URACIL_PERMASE"/>
    <property type="match status" value="1"/>
</dbReference>
<dbReference type="GO" id="GO:0042907">
    <property type="term" value="F:xanthine transmembrane transporter activity"/>
    <property type="evidence" value="ECO:0007669"/>
    <property type="project" value="TreeGrafter"/>
</dbReference>
<keyword evidence="4 7" id="KW-0812">Transmembrane</keyword>
<dbReference type="Pfam" id="PF00860">
    <property type="entry name" value="Xan_ur_permease"/>
    <property type="match status" value="1"/>
</dbReference>
<dbReference type="EMBL" id="DWWM01000023">
    <property type="protein sequence ID" value="HJC36220.1"/>
    <property type="molecule type" value="Genomic_DNA"/>
</dbReference>
<dbReference type="PANTHER" id="PTHR42810:SF2">
    <property type="entry name" value="PURINE PERMEASE C1399.01C-RELATED"/>
    <property type="match status" value="1"/>
</dbReference>
<evidence type="ECO:0000256" key="7">
    <source>
        <dbReference type="SAM" id="Phobius"/>
    </source>
</evidence>